<evidence type="ECO:0000256" key="2">
    <source>
        <dbReference type="ARBA" id="ARBA00007046"/>
    </source>
</evidence>
<keyword evidence="3" id="KW-0813">Transport</keyword>
<evidence type="ECO:0000256" key="5">
    <source>
        <dbReference type="ARBA" id="ARBA00023065"/>
    </source>
</evidence>
<keyword evidence="7" id="KW-0066">ATP synthesis</keyword>
<dbReference type="AlphaFoldDB" id="A0A4D6WSW5"/>
<dbReference type="Gene3D" id="1.10.520.20">
    <property type="entry name" value="N-terminal domain of the delta subunit of the F1F0-ATP synthase"/>
    <property type="match status" value="1"/>
</dbReference>
<dbReference type="PROSITE" id="PS00389">
    <property type="entry name" value="ATPASE_DELTA"/>
    <property type="match status" value="1"/>
</dbReference>
<dbReference type="PRINTS" id="PR00125">
    <property type="entry name" value="ATPASEDELTA"/>
</dbReference>
<dbReference type="GO" id="GO:0046933">
    <property type="term" value="F:proton-transporting ATP synthase activity, rotational mechanism"/>
    <property type="evidence" value="ECO:0007669"/>
    <property type="project" value="InterPro"/>
</dbReference>
<organism evidence="8">
    <name type="scientific">Dicranema revolutum</name>
    <dbReference type="NCBI Taxonomy" id="239144"/>
    <lineage>
        <taxon>Eukaryota</taxon>
        <taxon>Rhodophyta</taxon>
        <taxon>Florideophyceae</taxon>
        <taxon>Rhodymeniophycidae</taxon>
        <taxon>Gigartinales</taxon>
        <taxon>Dicranemataceae</taxon>
        <taxon>Dicranema</taxon>
    </lineage>
</organism>
<dbReference type="InterPro" id="IPR000711">
    <property type="entry name" value="ATPase_OSCP/dsu"/>
</dbReference>
<keyword evidence="5" id="KW-0406">Ion transport</keyword>
<dbReference type="SUPFAM" id="SSF47928">
    <property type="entry name" value="N-terminal domain of the delta subunit of the F1F0-ATP synthase"/>
    <property type="match status" value="1"/>
</dbReference>
<evidence type="ECO:0000256" key="7">
    <source>
        <dbReference type="ARBA" id="ARBA00023310"/>
    </source>
</evidence>
<comment type="similarity">
    <text evidence="2">Belongs to the ATPase delta chain family.</text>
</comment>
<proteinExistence type="inferred from homology"/>
<evidence type="ECO:0000256" key="3">
    <source>
        <dbReference type="ARBA" id="ARBA00022448"/>
    </source>
</evidence>
<dbReference type="HAMAP" id="MF_01416">
    <property type="entry name" value="ATP_synth_delta_bact"/>
    <property type="match status" value="1"/>
</dbReference>
<geneLocation type="plastid" evidence="8"/>
<name>A0A4D6WSW5_9FLOR</name>
<reference evidence="8" key="2">
    <citation type="submission" date="2019-04" db="EMBL/GenBank/DDBJ databases">
        <authorList>
            <person name="Pasella M."/>
        </authorList>
    </citation>
    <scope>NUCLEOTIDE SEQUENCE</scope>
    <source>
        <strain evidence="8">VRM320</strain>
    </source>
</reference>
<reference evidence="8" key="1">
    <citation type="journal article" date="2019" name="Mol. Phylogenet. Evol.">
        <title>Morphological evolution and classification of the red algal order Ceramiales inferred using plastid phylogenomics.</title>
        <authorList>
            <person name="Diaz-Tapia P."/>
            <person name="Pasella M.M."/>
            <person name="Verbruggen H."/>
            <person name="Maggs C.A."/>
        </authorList>
    </citation>
    <scope>NUCLEOTIDE SEQUENCE</scope>
    <source>
        <strain evidence="8">VRM320</strain>
    </source>
</reference>
<evidence type="ECO:0000313" key="8">
    <source>
        <dbReference type="EMBL" id="QCI06182.1"/>
    </source>
</evidence>
<dbReference type="InterPro" id="IPR026015">
    <property type="entry name" value="ATP_synth_OSCP/delta_N_sf"/>
</dbReference>
<sequence>MSNQNLIAKAALPYAEALLDYSKEKQLINDISKNLSSIADLLSQSVELQLLLSNPLITAETKKNIINTLWSTQVNDFLLKLLLVLVDRRRINLLNLIIDKYFDLVYKLDATIVAKVISSITLTEVQQEDLIKKLKGMTNSKNVKLELIIDTNLIGGFIIQLGSKIIDTSLSGKLKQMSMHLNTN</sequence>
<keyword evidence="4" id="KW-0375">Hydrogen ion transport</keyword>
<protein>
    <submittedName>
        <fullName evidence="8">ATP synthase CF1 subunit delta</fullName>
    </submittedName>
</protein>
<gene>
    <name evidence="8" type="primary">atpD</name>
</gene>
<comment type="subcellular location">
    <subcellularLocation>
        <location evidence="1">Membrane</location>
    </subcellularLocation>
</comment>
<accession>A0A4D6WSW5</accession>
<keyword evidence="8" id="KW-0934">Plastid</keyword>
<evidence type="ECO:0000256" key="4">
    <source>
        <dbReference type="ARBA" id="ARBA00022781"/>
    </source>
</evidence>
<dbReference type="EMBL" id="MK814651">
    <property type="protein sequence ID" value="QCI06182.1"/>
    <property type="molecule type" value="Genomic_DNA"/>
</dbReference>
<dbReference type="GO" id="GO:0016020">
    <property type="term" value="C:membrane"/>
    <property type="evidence" value="ECO:0007669"/>
    <property type="project" value="UniProtKB-SubCell"/>
</dbReference>
<dbReference type="NCBIfam" id="TIGR01145">
    <property type="entry name" value="ATP_synt_delta"/>
    <property type="match status" value="1"/>
</dbReference>
<dbReference type="Pfam" id="PF00213">
    <property type="entry name" value="OSCP"/>
    <property type="match status" value="1"/>
</dbReference>
<dbReference type="InterPro" id="IPR020781">
    <property type="entry name" value="ATPase_OSCP/d_CS"/>
</dbReference>
<dbReference type="PANTHER" id="PTHR11910">
    <property type="entry name" value="ATP SYNTHASE DELTA CHAIN"/>
    <property type="match status" value="1"/>
</dbReference>
<keyword evidence="6" id="KW-0472">Membrane</keyword>
<evidence type="ECO:0000256" key="1">
    <source>
        <dbReference type="ARBA" id="ARBA00004370"/>
    </source>
</evidence>
<evidence type="ECO:0000256" key="6">
    <source>
        <dbReference type="ARBA" id="ARBA00023136"/>
    </source>
</evidence>